<reference evidence="2" key="2">
    <citation type="submission" date="2023-05" db="EMBL/GenBank/DDBJ databases">
        <authorList>
            <consortium name="Lawrence Berkeley National Laboratory"/>
            <person name="Steindorff A."/>
            <person name="Hensen N."/>
            <person name="Bonometti L."/>
            <person name="Westerberg I."/>
            <person name="Brannstrom I.O."/>
            <person name="Guillou S."/>
            <person name="Cros-Aarteil S."/>
            <person name="Calhoun S."/>
            <person name="Haridas S."/>
            <person name="Kuo A."/>
            <person name="Mondo S."/>
            <person name="Pangilinan J."/>
            <person name="Riley R."/>
            <person name="Labutti K."/>
            <person name="Andreopoulos B."/>
            <person name="Lipzen A."/>
            <person name="Chen C."/>
            <person name="Yanf M."/>
            <person name="Daum C."/>
            <person name="Ng V."/>
            <person name="Clum A."/>
            <person name="Ohm R."/>
            <person name="Martin F."/>
            <person name="Silar P."/>
            <person name="Natvig D."/>
            <person name="Lalanne C."/>
            <person name="Gautier V."/>
            <person name="Ament-Velasquez S.L."/>
            <person name="Kruys A."/>
            <person name="Hutchinson M.I."/>
            <person name="Powell A.J."/>
            <person name="Barry K."/>
            <person name="Miller A.N."/>
            <person name="Grigoriev I.V."/>
            <person name="Debuchy R."/>
            <person name="Gladieux P."/>
            <person name="Thoren M.H."/>
            <person name="Johannesson H."/>
        </authorList>
    </citation>
    <scope>NUCLEOTIDE SEQUENCE</scope>
    <source>
        <strain evidence="2">CBS 731.68</strain>
    </source>
</reference>
<evidence type="ECO:0000313" key="2">
    <source>
        <dbReference type="EMBL" id="KAK4118889.1"/>
    </source>
</evidence>
<organism evidence="2 3">
    <name type="scientific">Parathielavia appendiculata</name>
    <dbReference type="NCBI Taxonomy" id="2587402"/>
    <lineage>
        <taxon>Eukaryota</taxon>
        <taxon>Fungi</taxon>
        <taxon>Dikarya</taxon>
        <taxon>Ascomycota</taxon>
        <taxon>Pezizomycotina</taxon>
        <taxon>Sordariomycetes</taxon>
        <taxon>Sordariomycetidae</taxon>
        <taxon>Sordariales</taxon>
        <taxon>Chaetomiaceae</taxon>
        <taxon>Parathielavia</taxon>
    </lineage>
</organism>
<feature type="compositionally biased region" description="Basic residues" evidence="1">
    <location>
        <begin position="56"/>
        <end position="70"/>
    </location>
</feature>
<feature type="region of interest" description="Disordered" evidence="1">
    <location>
        <begin position="42"/>
        <end position="80"/>
    </location>
</feature>
<reference evidence="2" key="1">
    <citation type="journal article" date="2023" name="Mol. Phylogenet. Evol.">
        <title>Genome-scale phylogeny and comparative genomics of the fungal order Sordariales.</title>
        <authorList>
            <person name="Hensen N."/>
            <person name="Bonometti L."/>
            <person name="Westerberg I."/>
            <person name="Brannstrom I.O."/>
            <person name="Guillou S."/>
            <person name="Cros-Aarteil S."/>
            <person name="Calhoun S."/>
            <person name="Haridas S."/>
            <person name="Kuo A."/>
            <person name="Mondo S."/>
            <person name="Pangilinan J."/>
            <person name="Riley R."/>
            <person name="LaButti K."/>
            <person name="Andreopoulos B."/>
            <person name="Lipzen A."/>
            <person name="Chen C."/>
            <person name="Yan M."/>
            <person name="Daum C."/>
            <person name="Ng V."/>
            <person name="Clum A."/>
            <person name="Steindorff A."/>
            <person name="Ohm R.A."/>
            <person name="Martin F."/>
            <person name="Silar P."/>
            <person name="Natvig D.O."/>
            <person name="Lalanne C."/>
            <person name="Gautier V."/>
            <person name="Ament-Velasquez S.L."/>
            <person name="Kruys A."/>
            <person name="Hutchinson M.I."/>
            <person name="Powell A.J."/>
            <person name="Barry K."/>
            <person name="Miller A.N."/>
            <person name="Grigoriev I.V."/>
            <person name="Debuchy R."/>
            <person name="Gladieux P."/>
            <person name="Hiltunen Thoren M."/>
            <person name="Johannesson H."/>
        </authorList>
    </citation>
    <scope>NUCLEOTIDE SEQUENCE</scope>
    <source>
        <strain evidence="2">CBS 731.68</strain>
    </source>
</reference>
<comment type="caution">
    <text evidence="2">The sequence shown here is derived from an EMBL/GenBank/DDBJ whole genome shotgun (WGS) entry which is preliminary data.</text>
</comment>
<gene>
    <name evidence="2" type="ORF">N657DRAFT_325843</name>
</gene>
<dbReference type="RefSeq" id="XP_062642662.1">
    <property type="nucleotide sequence ID" value="XM_062786825.1"/>
</dbReference>
<sequence>MHRRLSKITADIERWKQEGNRLATVEKTEREATALRDVISQLSKEHLEGQFGGSPPRRRTDRNNHRRTSNRRTSYMSPLD</sequence>
<keyword evidence="3" id="KW-1185">Reference proteome</keyword>
<accession>A0AAN6TQL9</accession>
<evidence type="ECO:0000256" key="1">
    <source>
        <dbReference type="SAM" id="MobiDB-lite"/>
    </source>
</evidence>
<dbReference type="Proteomes" id="UP001302602">
    <property type="component" value="Unassembled WGS sequence"/>
</dbReference>
<evidence type="ECO:0000313" key="3">
    <source>
        <dbReference type="Proteomes" id="UP001302602"/>
    </source>
</evidence>
<name>A0AAN6TQL9_9PEZI</name>
<dbReference type="EMBL" id="MU853258">
    <property type="protein sequence ID" value="KAK4118889.1"/>
    <property type="molecule type" value="Genomic_DNA"/>
</dbReference>
<protein>
    <submittedName>
        <fullName evidence="2">Uncharacterized protein</fullName>
    </submittedName>
</protein>
<dbReference type="AlphaFoldDB" id="A0AAN6TQL9"/>
<dbReference type="GeneID" id="87823595"/>
<proteinExistence type="predicted"/>